<accession>A0A7Y7IXP6</accession>
<comment type="caution">
    <text evidence="1">The sequence shown here is derived from an EMBL/GenBank/DDBJ whole genome shotgun (WGS) entry which is preliminary data.</text>
</comment>
<keyword evidence="1" id="KW-0378">Hydrolase</keyword>
<feature type="non-terminal residue" evidence="1">
    <location>
        <position position="140"/>
    </location>
</feature>
<dbReference type="GO" id="GO:0016787">
    <property type="term" value="F:hydrolase activity"/>
    <property type="evidence" value="ECO:0007669"/>
    <property type="project" value="UniProtKB-KW"/>
</dbReference>
<evidence type="ECO:0000313" key="2">
    <source>
        <dbReference type="Proteomes" id="UP000534870"/>
    </source>
</evidence>
<reference evidence="1 2" key="1">
    <citation type="submission" date="2020-06" db="EMBL/GenBank/DDBJ databases">
        <title>Description of novel acetic acid bacteria.</title>
        <authorList>
            <person name="Sombolestani A."/>
        </authorList>
    </citation>
    <scope>NUCLEOTIDE SEQUENCE [LARGE SCALE GENOMIC DNA]</scope>
    <source>
        <strain evidence="1 2">LMG 31431</strain>
    </source>
</reference>
<dbReference type="AlphaFoldDB" id="A0A7Y7IXP6"/>
<sequence>MTVPVPAPSERPGLLLVHGWGFTPDFWNPVLDRLDHPDPVTLDFGFFGPDSLAARPTRPFVAVGHSLGALWLLLHRSEAWVGPCAGPCVGLVLLNGFARFGAAPDYPAGVAPRIIDRMAHGLDSNPNDVVATFRARAGIA</sequence>
<dbReference type="SUPFAM" id="SSF53474">
    <property type="entry name" value="alpha/beta-Hydrolases"/>
    <property type="match status" value="1"/>
</dbReference>
<protein>
    <submittedName>
        <fullName evidence="1">Alpha/beta hydrolase</fullName>
    </submittedName>
</protein>
<dbReference type="Proteomes" id="UP000534870">
    <property type="component" value="Unassembled WGS sequence"/>
</dbReference>
<organism evidence="1 2">
    <name type="scientific">Nguyenibacter vanlangensis</name>
    <dbReference type="NCBI Taxonomy" id="1216886"/>
    <lineage>
        <taxon>Bacteria</taxon>
        <taxon>Pseudomonadati</taxon>
        <taxon>Pseudomonadota</taxon>
        <taxon>Alphaproteobacteria</taxon>
        <taxon>Acetobacterales</taxon>
        <taxon>Acetobacteraceae</taxon>
        <taxon>Nguyenibacter</taxon>
    </lineage>
</organism>
<name>A0A7Y7IXP6_9PROT</name>
<dbReference type="EMBL" id="JABXXP010000246">
    <property type="protein sequence ID" value="NVN11761.1"/>
    <property type="molecule type" value="Genomic_DNA"/>
</dbReference>
<dbReference type="Gene3D" id="3.40.50.1820">
    <property type="entry name" value="alpha/beta hydrolase"/>
    <property type="match status" value="1"/>
</dbReference>
<evidence type="ECO:0000313" key="1">
    <source>
        <dbReference type="EMBL" id="NVN11761.1"/>
    </source>
</evidence>
<gene>
    <name evidence="1" type="ORF">HUK84_11640</name>
</gene>
<proteinExistence type="predicted"/>
<dbReference type="InterPro" id="IPR029058">
    <property type="entry name" value="AB_hydrolase_fold"/>
</dbReference>